<dbReference type="RefSeq" id="WP_041053384.1">
    <property type="nucleotide sequence ID" value="NZ_JXRR01000001.1"/>
</dbReference>
<evidence type="ECO:0000313" key="2">
    <source>
        <dbReference type="EMBL" id="KIL52705.1"/>
    </source>
</evidence>
<keyword evidence="3" id="KW-1185">Reference proteome</keyword>
<dbReference type="AlphaFoldDB" id="A0A0C2RR13"/>
<reference evidence="2 3" key="1">
    <citation type="submission" date="2015-01" db="EMBL/GenBank/DDBJ databases">
        <title>Jeotgalibacillus campisalis genome sequencing.</title>
        <authorList>
            <person name="Goh K.M."/>
            <person name="Chan K.-G."/>
            <person name="Yaakop A.S."/>
            <person name="Ee R."/>
            <person name="Gan H.M."/>
            <person name="Chan C.S."/>
        </authorList>
    </citation>
    <scope>NUCLEOTIDE SEQUENCE [LARGE SCALE GENOMIC DNA]</scope>
    <source>
        <strain evidence="2 3">SF-57</strain>
    </source>
</reference>
<proteinExistence type="predicted"/>
<evidence type="ECO:0000256" key="1">
    <source>
        <dbReference type="SAM" id="Phobius"/>
    </source>
</evidence>
<organism evidence="2 3">
    <name type="scientific">Jeotgalibacillus campisalis</name>
    <dbReference type="NCBI Taxonomy" id="220754"/>
    <lineage>
        <taxon>Bacteria</taxon>
        <taxon>Bacillati</taxon>
        <taxon>Bacillota</taxon>
        <taxon>Bacilli</taxon>
        <taxon>Bacillales</taxon>
        <taxon>Caryophanaceae</taxon>
        <taxon>Jeotgalibacillus</taxon>
    </lineage>
</organism>
<dbReference type="EMBL" id="JXRR01000001">
    <property type="protein sequence ID" value="KIL52705.1"/>
    <property type="molecule type" value="Genomic_DNA"/>
</dbReference>
<protein>
    <submittedName>
        <fullName evidence="2">Uncharacterized protein</fullName>
    </submittedName>
</protein>
<name>A0A0C2RR13_9BACL</name>
<dbReference type="PATRIC" id="fig|220754.4.peg.33"/>
<keyword evidence="1" id="KW-1133">Transmembrane helix</keyword>
<sequence length="197" mass="22226">MKKFFNLTTLYFAAAVIALGAFFIPFAVDQYNLRTQGIHYFTDDMENYHNNAHPIEDVYTIDIDLTDLESNKEKVLFDDGENQIYVSKVIAHQSNEYELFFKSSGNFSTDGATIVSGVEHKHTLDGLQSTFQAEAEAAYSGDTYPLSPLDYSGLSYSETDEFAFHLKLPDEVLSDIEEEGIIEVAVANLYLTIWAKK</sequence>
<feature type="transmembrane region" description="Helical" evidence="1">
    <location>
        <begin position="7"/>
        <end position="28"/>
    </location>
</feature>
<gene>
    <name evidence="2" type="ORF">KR50_00340</name>
</gene>
<accession>A0A0C2RR13</accession>
<evidence type="ECO:0000313" key="3">
    <source>
        <dbReference type="Proteomes" id="UP000031972"/>
    </source>
</evidence>
<keyword evidence="1" id="KW-0472">Membrane</keyword>
<dbReference type="Proteomes" id="UP000031972">
    <property type="component" value="Unassembled WGS sequence"/>
</dbReference>
<dbReference type="OrthoDB" id="2589718at2"/>
<comment type="caution">
    <text evidence="2">The sequence shown here is derived from an EMBL/GenBank/DDBJ whole genome shotgun (WGS) entry which is preliminary data.</text>
</comment>
<keyword evidence="1" id="KW-0812">Transmembrane</keyword>